<reference evidence="1" key="1">
    <citation type="submission" date="2021-06" db="EMBL/GenBank/DDBJ databases">
        <authorList>
            <person name="Kallberg Y."/>
            <person name="Tangrot J."/>
            <person name="Rosling A."/>
        </authorList>
    </citation>
    <scope>NUCLEOTIDE SEQUENCE</scope>
    <source>
        <strain evidence="1">IL203A</strain>
    </source>
</reference>
<evidence type="ECO:0000313" key="2">
    <source>
        <dbReference type="Proteomes" id="UP000789702"/>
    </source>
</evidence>
<keyword evidence="2" id="KW-1185">Reference proteome</keyword>
<feature type="non-terminal residue" evidence="1">
    <location>
        <position position="64"/>
    </location>
</feature>
<dbReference type="EMBL" id="CAJVPU010001672">
    <property type="protein sequence ID" value="CAG8485948.1"/>
    <property type="molecule type" value="Genomic_DNA"/>
</dbReference>
<accession>A0ACA9KQK8</accession>
<organism evidence="1 2">
    <name type="scientific">Dentiscutata heterogama</name>
    <dbReference type="NCBI Taxonomy" id="1316150"/>
    <lineage>
        <taxon>Eukaryota</taxon>
        <taxon>Fungi</taxon>
        <taxon>Fungi incertae sedis</taxon>
        <taxon>Mucoromycota</taxon>
        <taxon>Glomeromycotina</taxon>
        <taxon>Glomeromycetes</taxon>
        <taxon>Diversisporales</taxon>
        <taxon>Gigasporaceae</taxon>
        <taxon>Dentiscutata</taxon>
    </lineage>
</organism>
<comment type="caution">
    <text evidence="1">The sequence shown here is derived from an EMBL/GenBank/DDBJ whole genome shotgun (WGS) entry which is preliminary data.</text>
</comment>
<evidence type="ECO:0000313" key="1">
    <source>
        <dbReference type="EMBL" id="CAG8485948.1"/>
    </source>
</evidence>
<sequence>MSNRTVLDHINGDGDGITYSLTPASDQILLTAESSNKLCLGNFVDDGTQWSFPSANYNSNDFGP</sequence>
<dbReference type="Proteomes" id="UP000789702">
    <property type="component" value="Unassembled WGS sequence"/>
</dbReference>
<protein>
    <submittedName>
        <fullName evidence="1">4018_t:CDS:1</fullName>
    </submittedName>
</protein>
<gene>
    <name evidence="1" type="ORF">DHETER_LOCUS2342</name>
</gene>
<name>A0ACA9KQK8_9GLOM</name>
<proteinExistence type="predicted"/>